<gene>
    <name evidence="16" type="ORF">NBRC116591_34890</name>
</gene>
<evidence type="ECO:0000259" key="14">
    <source>
        <dbReference type="Pfam" id="PF00593"/>
    </source>
</evidence>
<proteinExistence type="inferred from homology"/>
<evidence type="ECO:0000313" key="17">
    <source>
        <dbReference type="Proteomes" id="UP001465153"/>
    </source>
</evidence>
<dbReference type="NCBIfam" id="TIGR01786">
    <property type="entry name" value="TonB-hemlactrns"/>
    <property type="match status" value="1"/>
</dbReference>
<evidence type="ECO:0000256" key="12">
    <source>
        <dbReference type="PROSITE-ProRule" id="PRU10143"/>
    </source>
</evidence>
<feature type="chain" id="PRO_5045393753" evidence="13">
    <location>
        <begin position="31"/>
        <end position="743"/>
    </location>
</feature>
<evidence type="ECO:0000256" key="13">
    <source>
        <dbReference type="SAM" id="SignalP"/>
    </source>
</evidence>
<dbReference type="InterPro" id="IPR036942">
    <property type="entry name" value="Beta-barrel_TonB_sf"/>
</dbReference>
<keyword evidence="5 11" id="KW-0812">Transmembrane</keyword>
<dbReference type="NCBIfam" id="TIGR01785">
    <property type="entry name" value="TonB-hemin"/>
    <property type="match status" value="1"/>
</dbReference>
<dbReference type="InterPro" id="IPR010916">
    <property type="entry name" value="TonB_box_CS"/>
</dbReference>
<dbReference type="PANTHER" id="PTHR30069">
    <property type="entry name" value="TONB-DEPENDENT OUTER MEMBRANE RECEPTOR"/>
    <property type="match status" value="1"/>
</dbReference>
<feature type="domain" description="TonB-dependent receptor plug" evidence="15">
    <location>
        <begin position="48"/>
        <end position="157"/>
    </location>
</feature>
<dbReference type="Pfam" id="PF00593">
    <property type="entry name" value="TonB_dep_Rec_b-barrel"/>
    <property type="match status" value="1"/>
</dbReference>
<dbReference type="PROSITE" id="PS52016">
    <property type="entry name" value="TONB_DEPENDENT_REC_3"/>
    <property type="match status" value="1"/>
</dbReference>
<keyword evidence="6 13" id="KW-0732">Signal</keyword>
<evidence type="ECO:0000256" key="2">
    <source>
        <dbReference type="ARBA" id="ARBA00008143"/>
    </source>
</evidence>
<keyword evidence="9 16" id="KW-0675">Receptor</keyword>
<evidence type="ECO:0000256" key="8">
    <source>
        <dbReference type="ARBA" id="ARBA00023136"/>
    </source>
</evidence>
<evidence type="ECO:0000256" key="5">
    <source>
        <dbReference type="ARBA" id="ARBA00022692"/>
    </source>
</evidence>
<keyword evidence="4 11" id="KW-1134">Transmembrane beta strand</keyword>
<feature type="signal peptide" evidence="13">
    <location>
        <begin position="1"/>
        <end position="30"/>
    </location>
</feature>
<keyword evidence="7 12" id="KW-0798">TonB box</keyword>
<comment type="similarity">
    <text evidence="2">Belongs to the TonB-dependent receptor family. Hemoglobin/haptoglobin binding protein subfamily.</text>
</comment>
<dbReference type="InterPro" id="IPR039426">
    <property type="entry name" value="TonB-dep_rcpt-like"/>
</dbReference>
<dbReference type="RefSeq" id="WP_353304154.1">
    <property type="nucleotide sequence ID" value="NZ_BAABWN010000014.1"/>
</dbReference>
<evidence type="ECO:0000256" key="10">
    <source>
        <dbReference type="ARBA" id="ARBA00023237"/>
    </source>
</evidence>
<comment type="caution">
    <text evidence="16">The sequence shown here is derived from an EMBL/GenBank/DDBJ whole genome shotgun (WGS) entry which is preliminary data.</text>
</comment>
<evidence type="ECO:0000259" key="15">
    <source>
        <dbReference type="Pfam" id="PF07715"/>
    </source>
</evidence>
<sequence>MRKTLFTRIQIAQICFISAGLSSVPLTASAENLETVTVLGTRTERSINDIDATVSVITEKQIKAEIARNISDVIRFEPGVSTGGTGSRFGIDGVNIRGIGANRVLMLVDGVRTPEEFSFGPFLSSRRDFVDVASLSRVEIARGPISSLYGSDALGGVVAFTTKKPFDYLNEKNIYSDISTGFDSANEGISTSVSLAGGNEKIAALIHYTYRDQNETDTFGGNSGLGADREEADPQEIESNNFNAKVQFKPSESHQFYLNVESFDSDSDSVILSDFTPEDELDTTDTDINRRTSDDTKERQAFSVNYQGQYSTALLDRVNATAYWQNSESEQDTFDLRTTTSQQSRIRTAEFEQEIIGFNAQFDKSFAINNSNHSLTYGVDYYQTESESMRFGSTTDVATGAPVFEFFPFPTRDFPITETTQYAVFIQDEIKIGKLTITPSIRYDDYSADVQPDAIFFSGNPGSPEPEDYDDQEVTKRLGFVYDIDDQWTTYARYSEGFRAPPYDDVNVGFSNLIGGYKTISNPNLESEYSQGFELGLRFSNTVWNAQLAVFKNDYDDFIESFAIAPQFASTFGVDPADGLLTFQSINLDEVEIEGVELKVEADLEQFSNALSGFTLKTSIAYADGEDKQTGEPIDSVDPLSAVFGLKYAKGAYGGSLLFTAVEGKDDNDISDGSGIQSVGGYGIVDLIANINLTQKLSLDFGIYNLTDKRYIRWADARTIGTDAPGRFTQPEINSRVNLTWEF</sequence>
<dbReference type="EMBL" id="BAABWN010000014">
    <property type="protein sequence ID" value="GAA6169678.1"/>
    <property type="molecule type" value="Genomic_DNA"/>
</dbReference>
<organism evidence="16 17">
    <name type="scientific">Sessilibacter corallicola</name>
    <dbReference type="NCBI Taxonomy" id="2904075"/>
    <lineage>
        <taxon>Bacteria</taxon>
        <taxon>Pseudomonadati</taxon>
        <taxon>Pseudomonadota</taxon>
        <taxon>Gammaproteobacteria</taxon>
        <taxon>Cellvibrionales</taxon>
        <taxon>Cellvibrionaceae</taxon>
        <taxon>Sessilibacter</taxon>
    </lineage>
</organism>
<evidence type="ECO:0000256" key="9">
    <source>
        <dbReference type="ARBA" id="ARBA00023170"/>
    </source>
</evidence>
<evidence type="ECO:0000256" key="1">
    <source>
        <dbReference type="ARBA" id="ARBA00004571"/>
    </source>
</evidence>
<dbReference type="Gene3D" id="2.170.130.10">
    <property type="entry name" value="TonB-dependent receptor, plug domain"/>
    <property type="match status" value="1"/>
</dbReference>
<dbReference type="InterPro" id="IPR012910">
    <property type="entry name" value="Plug_dom"/>
</dbReference>
<dbReference type="InterPro" id="IPR000531">
    <property type="entry name" value="Beta-barrel_TonB"/>
</dbReference>
<dbReference type="PANTHER" id="PTHR30069:SF29">
    <property type="entry name" value="HEMOGLOBIN AND HEMOGLOBIN-HAPTOGLOBIN-BINDING PROTEIN 1-RELATED"/>
    <property type="match status" value="1"/>
</dbReference>
<feature type="domain" description="TonB-dependent receptor-like beta-barrel" evidence="14">
    <location>
        <begin position="274"/>
        <end position="706"/>
    </location>
</feature>
<dbReference type="SUPFAM" id="SSF56935">
    <property type="entry name" value="Porins"/>
    <property type="match status" value="1"/>
</dbReference>
<evidence type="ECO:0000256" key="4">
    <source>
        <dbReference type="ARBA" id="ARBA00022452"/>
    </source>
</evidence>
<protein>
    <submittedName>
        <fullName evidence="16">TonB-dependent hemoglobin/transferrin/lactoferrin family receptor</fullName>
    </submittedName>
</protein>
<dbReference type="Pfam" id="PF07715">
    <property type="entry name" value="Plug"/>
    <property type="match status" value="1"/>
</dbReference>
<accession>A0ABQ0ADE9</accession>
<feature type="short sequence motif" description="TonB box" evidence="12">
    <location>
        <begin position="35"/>
        <end position="41"/>
    </location>
</feature>
<dbReference type="Gene3D" id="2.40.170.20">
    <property type="entry name" value="TonB-dependent receptor, beta-barrel domain"/>
    <property type="match status" value="1"/>
</dbReference>
<keyword evidence="3 11" id="KW-0813">Transport</keyword>
<dbReference type="InterPro" id="IPR011276">
    <property type="entry name" value="TonB_haem/Hb_rcpt"/>
</dbReference>
<keyword evidence="17" id="KW-1185">Reference proteome</keyword>
<keyword evidence="8 11" id="KW-0472">Membrane</keyword>
<dbReference type="CDD" id="cd01347">
    <property type="entry name" value="ligand_gated_channel"/>
    <property type="match status" value="1"/>
</dbReference>
<evidence type="ECO:0000256" key="11">
    <source>
        <dbReference type="PROSITE-ProRule" id="PRU01360"/>
    </source>
</evidence>
<keyword evidence="10 11" id="KW-0998">Cell outer membrane</keyword>
<dbReference type="PROSITE" id="PS00430">
    <property type="entry name" value="TONB_DEPENDENT_REC_1"/>
    <property type="match status" value="1"/>
</dbReference>
<evidence type="ECO:0000256" key="6">
    <source>
        <dbReference type="ARBA" id="ARBA00022729"/>
    </source>
</evidence>
<comment type="subcellular location">
    <subcellularLocation>
        <location evidence="1 11">Cell outer membrane</location>
        <topology evidence="1 11">Multi-pass membrane protein</topology>
    </subcellularLocation>
</comment>
<dbReference type="InterPro" id="IPR037066">
    <property type="entry name" value="Plug_dom_sf"/>
</dbReference>
<dbReference type="InterPro" id="IPR010949">
    <property type="entry name" value="TonB_Hb/transfer/lactofer_rcpt"/>
</dbReference>
<name>A0ABQ0ADE9_9GAMM</name>
<reference evidence="16 17" key="1">
    <citation type="submission" date="2024-04" db="EMBL/GenBank/DDBJ databases">
        <title>Draft genome sequence of Sessilibacter corallicola NBRC 116591.</title>
        <authorList>
            <person name="Miyakawa T."/>
            <person name="Kusuya Y."/>
            <person name="Miura T."/>
        </authorList>
    </citation>
    <scope>NUCLEOTIDE SEQUENCE [LARGE SCALE GENOMIC DNA]</scope>
    <source>
        <strain evidence="16 17">KU-00831-HH</strain>
    </source>
</reference>
<evidence type="ECO:0000313" key="16">
    <source>
        <dbReference type="EMBL" id="GAA6169678.1"/>
    </source>
</evidence>
<dbReference type="Proteomes" id="UP001465153">
    <property type="component" value="Unassembled WGS sequence"/>
</dbReference>
<evidence type="ECO:0000256" key="3">
    <source>
        <dbReference type="ARBA" id="ARBA00022448"/>
    </source>
</evidence>
<evidence type="ECO:0000256" key="7">
    <source>
        <dbReference type="ARBA" id="ARBA00023077"/>
    </source>
</evidence>